<dbReference type="KEGG" id="vg:37620021"/>
<accession>A0A088F653</accession>
<name>A0A088F653_9RETR</name>
<dbReference type="Proteomes" id="UP000100497">
    <property type="component" value="Segment"/>
</dbReference>
<dbReference type="RefSeq" id="YP_009508544.1">
    <property type="nucleotide sequence ID" value="NC_039023.1"/>
</dbReference>
<proteinExistence type="predicted"/>
<reference evidence="2 3" key="1">
    <citation type="journal article" date="2014" name="Retrovirology">
        <title>Discovery of prosimian and afrotherian foamy viruses and potential cross species transmissions amidst stable and ancient mammalian co-evolution.</title>
        <authorList>
            <person name="Katzourakis A."/>
            <person name="Aiewsakun P."/>
            <person name="Jia H."/>
            <person name="Wolfe N.D."/>
            <person name="LeBreton M."/>
            <person name="Yoder A.D."/>
            <person name="Switzer W.M."/>
        </authorList>
    </citation>
    <scope>NUCLEOTIDE SEQUENCE [LARGE SCALE GENOMIC DNA]</scope>
    <source>
        <strain evidence="2">PSFVgal</strain>
    </source>
</reference>
<evidence type="ECO:0000313" key="3">
    <source>
        <dbReference type="Proteomes" id="UP000100497"/>
    </source>
</evidence>
<protein>
    <submittedName>
        <fullName evidence="2">Bel2 protein</fullName>
    </submittedName>
</protein>
<gene>
    <name evidence="2" type="primary">bel2</name>
</gene>
<organism evidence="2 3">
    <name type="scientific">Brown greater galago prosimian foamy virus</name>
    <dbReference type="NCBI Taxonomy" id="2170139"/>
    <lineage>
        <taxon>Viruses</taxon>
        <taxon>Riboviria</taxon>
        <taxon>Pararnavirae</taxon>
        <taxon>Artverviricota</taxon>
        <taxon>Revtraviricetes</taxon>
        <taxon>Ortervirales</taxon>
        <taxon>Retroviridae</taxon>
        <taxon>Spumaretrovirinae</taxon>
        <taxon>Prosimiispumavirus</taxon>
        <taxon>Prosimiispumavirus otocra</taxon>
    </lineage>
</organism>
<dbReference type="EMBL" id="KM233624">
    <property type="protein sequence ID" value="AIM40345.1"/>
    <property type="molecule type" value="Genomic_DNA"/>
</dbReference>
<feature type="region of interest" description="Disordered" evidence="1">
    <location>
        <begin position="388"/>
        <end position="462"/>
    </location>
</feature>
<evidence type="ECO:0000313" key="2">
    <source>
        <dbReference type="EMBL" id="AIM40345.1"/>
    </source>
</evidence>
<evidence type="ECO:0000256" key="1">
    <source>
        <dbReference type="SAM" id="MobiDB-lite"/>
    </source>
</evidence>
<dbReference type="GeneID" id="37620021"/>
<sequence>MRTNNSLIDLRDLESRVRSLPPLPPAAAHEWIRSQILHEDHESVSRGLQCQIVPVLSPVPVPARSPMQMLMLFWKGYCNSHKKDEPIPEWVWTPEPAGPRIWNASSLVMTTAVPGIGLIQCTLTANSCKVHVCGGRRDPWYVGTCGPTVCWNMYYTGDPFRREQHEPTLVHLAPHHDNPFLCGRRPHIDFCKSFSYEGDSPLQQSIKKYKGLTTEVVMGTEPLATTVIELECMEFQLASRDVPGTPTFPNWGFSPWGYTLHMMAFGPEGPNTKERVSWEKGLLTRNFSYFRSSAVRPQELEAMVNSKLVLAPLHPFQYRAGIQLWVNTALPPDWVVLDPRGNRWVSSGQGWEQVYEDIVDCADPEHFTSGDPGMTLPLHIIPEECRDDYESDGEIPRHRGLGWVSDPESPRPPSPSNSTMSASPLDGACSEKEDWEEPPPLRHRPSTPYPPPPPESNESEED</sequence>
<keyword evidence="3" id="KW-1185">Reference proteome</keyword>